<feature type="non-terminal residue" evidence="1">
    <location>
        <position position="1"/>
    </location>
</feature>
<dbReference type="Proteomes" id="UP000789396">
    <property type="component" value="Unassembled WGS sequence"/>
</dbReference>
<evidence type="ECO:0000313" key="1">
    <source>
        <dbReference type="EMBL" id="CAG8795025.1"/>
    </source>
</evidence>
<evidence type="ECO:0000313" key="2">
    <source>
        <dbReference type="Proteomes" id="UP000789396"/>
    </source>
</evidence>
<organism evidence="1 2">
    <name type="scientific">Racocetra fulgida</name>
    <dbReference type="NCBI Taxonomy" id="60492"/>
    <lineage>
        <taxon>Eukaryota</taxon>
        <taxon>Fungi</taxon>
        <taxon>Fungi incertae sedis</taxon>
        <taxon>Mucoromycota</taxon>
        <taxon>Glomeromycotina</taxon>
        <taxon>Glomeromycetes</taxon>
        <taxon>Diversisporales</taxon>
        <taxon>Gigasporaceae</taxon>
        <taxon>Racocetra</taxon>
    </lineage>
</organism>
<feature type="non-terminal residue" evidence="1">
    <location>
        <position position="55"/>
    </location>
</feature>
<dbReference type="EMBL" id="CAJVPZ010065180">
    <property type="protein sequence ID" value="CAG8795025.1"/>
    <property type="molecule type" value="Genomic_DNA"/>
</dbReference>
<comment type="caution">
    <text evidence="1">The sequence shown here is derived from an EMBL/GenBank/DDBJ whole genome shotgun (WGS) entry which is preliminary data.</text>
</comment>
<name>A0A9N9JTA9_9GLOM</name>
<protein>
    <submittedName>
        <fullName evidence="1">19893_t:CDS:1</fullName>
    </submittedName>
</protein>
<gene>
    <name evidence="1" type="ORF">RFULGI_LOCUS17137</name>
</gene>
<keyword evidence="2" id="KW-1185">Reference proteome</keyword>
<accession>A0A9N9JTA9</accession>
<reference evidence="1" key="1">
    <citation type="submission" date="2021-06" db="EMBL/GenBank/DDBJ databases">
        <authorList>
            <person name="Kallberg Y."/>
            <person name="Tangrot J."/>
            <person name="Rosling A."/>
        </authorList>
    </citation>
    <scope>NUCLEOTIDE SEQUENCE</scope>
    <source>
        <strain evidence="1">IN212</strain>
    </source>
</reference>
<proteinExistence type="predicted"/>
<sequence length="55" mass="6612">DANYKDNFGQTRIKWNNDNNKLQRQIFYEIDDKLIKFLPKIKPIYIVKGIKGNLK</sequence>
<dbReference type="AlphaFoldDB" id="A0A9N9JTA9"/>